<dbReference type="Gene3D" id="3.80.10.10">
    <property type="entry name" value="Ribonuclease Inhibitor"/>
    <property type="match status" value="1"/>
</dbReference>
<keyword evidence="2" id="KW-1185">Reference proteome</keyword>
<dbReference type="Proteomes" id="UP001472677">
    <property type="component" value="Unassembled WGS sequence"/>
</dbReference>
<sequence>MEQLTRIWLHGLTEADEERLCLAIQRMQHLHYLQLGSLPQGSELGEHTISHIQALPNLLKLNLVENAFVGERLCFVAGFKKLQHLRLRGLSELKEIAIANGVMLALEVLTVLRCKELRRLPHGWKHQTHLKRVLLYDVSSELVESICGKGTDHLPATPRILLTRTDDEDEARIQSKWVHRVVN</sequence>
<proteinExistence type="predicted"/>
<dbReference type="InterPro" id="IPR032675">
    <property type="entry name" value="LRR_dom_sf"/>
</dbReference>
<evidence type="ECO:0000313" key="2">
    <source>
        <dbReference type="Proteomes" id="UP001472677"/>
    </source>
</evidence>
<organism evidence="1 2">
    <name type="scientific">Hibiscus sabdariffa</name>
    <name type="common">roselle</name>
    <dbReference type="NCBI Taxonomy" id="183260"/>
    <lineage>
        <taxon>Eukaryota</taxon>
        <taxon>Viridiplantae</taxon>
        <taxon>Streptophyta</taxon>
        <taxon>Embryophyta</taxon>
        <taxon>Tracheophyta</taxon>
        <taxon>Spermatophyta</taxon>
        <taxon>Magnoliopsida</taxon>
        <taxon>eudicotyledons</taxon>
        <taxon>Gunneridae</taxon>
        <taxon>Pentapetalae</taxon>
        <taxon>rosids</taxon>
        <taxon>malvids</taxon>
        <taxon>Malvales</taxon>
        <taxon>Malvaceae</taxon>
        <taxon>Malvoideae</taxon>
        <taxon>Hibiscus</taxon>
    </lineage>
</organism>
<reference evidence="1 2" key="1">
    <citation type="journal article" date="2024" name="G3 (Bethesda)">
        <title>Genome assembly of Hibiscus sabdariffa L. provides insights into metabolisms of medicinal natural products.</title>
        <authorList>
            <person name="Kim T."/>
        </authorList>
    </citation>
    <scope>NUCLEOTIDE SEQUENCE [LARGE SCALE GENOMIC DNA]</scope>
    <source>
        <strain evidence="1">TK-2024</strain>
        <tissue evidence="1">Old leaves</tissue>
    </source>
</reference>
<evidence type="ECO:0000313" key="1">
    <source>
        <dbReference type="EMBL" id="KAK8595856.1"/>
    </source>
</evidence>
<comment type="caution">
    <text evidence="1">The sequence shown here is derived from an EMBL/GenBank/DDBJ whole genome shotgun (WGS) entry which is preliminary data.</text>
</comment>
<accession>A0ABR2G5J5</accession>
<dbReference type="EMBL" id="JBBPBM010000002">
    <property type="protein sequence ID" value="KAK8595856.1"/>
    <property type="molecule type" value="Genomic_DNA"/>
</dbReference>
<name>A0ABR2G5J5_9ROSI</name>
<protein>
    <submittedName>
        <fullName evidence="1">Uncharacterized protein</fullName>
    </submittedName>
</protein>
<gene>
    <name evidence="1" type="ORF">V6N12_064365</name>
</gene>
<dbReference type="SUPFAM" id="SSF52047">
    <property type="entry name" value="RNI-like"/>
    <property type="match status" value="1"/>
</dbReference>